<dbReference type="PANTHER" id="PTHR30041">
    <property type="entry name" value="ARSENATE REDUCTASE"/>
    <property type="match status" value="1"/>
</dbReference>
<protein>
    <recommendedName>
        <fullName evidence="4">Arsenate reductase</fullName>
        <ecNumber evidence="4">1.20.4.1</ecNumber>
    </recommendedName>
</protein>
<dbReference type="InterPro" id="IPR006659">
    <property type="entry name" value="Arsenate_reductase"/>
</dbReference>
<dbReference type="EC" id="1.20.4.1" evidence="4"/>
<dbReference type="PATRIC" id="fig|1249552.3.peg.1998"/>
<evidence type="ECO:0000256" key="4">
    <source>
        <dbReference type="RuleBase" id="RU362029"/>
    </source>
</evidence>
<dbReference type="CDD" id="cd03034">
    <property type="entry name" value="ArsC_ArsC"/>
    <property type="match status" value="1"/>
</dbReference>
<sequence length="125" mass="14183">MTEYQIYHNPRCSKSRQALALLQEHGIEPEQILYLDSAPEQHTLRELLELLGISARELLRKGEAEYKELSLADPSLDDAALISAMHNHPRLIERPIVVRTRTEGKQTQRQAVLGRPPENVLALLA</sequence>
<name>A0A0S2KEH1_9GAMM</name>
<dbReference type="Proteomes" id="UP000065641">
    <property type="component" value="Chromosome"/>
</dbReference>
<dbReference type="SUPFAM" id="SSF52833">
    <property type="entry name" value="Thioredoxin-like"/>
    <property type="match status" value="1"/>
</dbReference>
<dbReference type="STRING" id="1249552.PS2015_1992"/>
<keyword evidence="6" id="KW-1185">Reference proteome</keyword>
<reference evidence="5 6" key="1">
    <citation type="submission" date="2015-11" db="EMBL/GenBank/DDBJ databases">
        <authorList>
            <person name="Zhang Y."/>
            <person name="Guo Z."/>
        </authorList>
    </citation>
    <scope>NUCLEOTIDE SEQUENCE [LARGE SCALE GENOMIC DNA]</scope>
    <source>
        <strain evidence="5 6">KCTC 32221</strain>
    </source>
</reference>
<dbReference type="RefSeq" id="WP_058022104.1">
    <property type="nucleotide sequence ID" value="NZ_CP013189.1"/>
</dbReference>
<dbReference type="Pfam" id="PF03960">
    <property type="entry name" value="ArsC"/>
    <property type="match status" value="1"/>
</dbReference>
<dbReference type="PROSITE" id="PS51353">
    <property type="entry name" value="ARSC"/>
    <property type="match status" value="1"/>
</dbReference>
<dbReference type="NCBIfam" id="TIGR00014">
    <property type="entry name" value="arsC"/>
    <property type="match status" value="1"/>
</dbReference>
<dbReference type="AlphaFoldDB" id="A0A0S2KEH1"/>
<evidence type="ECO:0000313" key="6">
    <source>
        <dbReference type="Proteomes" id="UP000065641"/>
    </source>
</evidence>
<evidence type="ECO:0000256" key="3">
    <source>
        <dbReference type="PROSITE-ProRule" id="PRU01282"/>
    </source>
</evidence>
<evidence type="ECO:0000256" key="1">
    <source>
        <dbReference type="ARBA" id="ARBA00007198"/>
    </source>
</evidence>
<dbReference type="PANTHER" id="PTHR30041:SF4">
    <property type="entry name" value="ARSENATE REDUCTASE"/>
    <property type="match status" value="1"/>
</dbReference>
<evidence type="ECO:0000256" key="2">
    <source>
        <dbReference type="ARBA" id="ARBA00023002"/>
    </source>
</evidence>
<dbReference type="KEGG" id="pspi:PS2015_1992"/>
<keyword evidence="2 4" id="KW-0560">Oxidoreductase</keyword>
<dbReference type="GO" id="GO:0008794">
    <property type="term" value="F:arsenate reductase (glutaredoxin) activity"/>
    <property type="evidence" value="ECO:0007669"/>
    <property type="project" value="UniProtKB-UniRule"/>
</dbReference>
<comment type="catalytic activity">
    <reaction evidence="4">
        <text>[glutaredoxin]-dithiol + arsenate + glutathione + H(+) = glutathionyl-S-S-[glutaredoxin] + arsenite + H2O</text>
        <dbReference type="Rhea" id="RHEA:22016"/>
        <dbReference type="Rhea" id="RHEA-COMP:10729"/>
        <dbReference type="Rhea" id="RHEA-COMP:17668"/>
        <dbReference type="ChEBI" id="CHEBI:15377"/>
        <dbReference type="ChEBI" id="CHEBI:15378"/>
        <dbReference type="ChEBI" id="CHEBI:29242"/>
        <dbReference type="ChEBI" id="CHEBI:29950"/>
        <dbReference type="ChEBI" id="CHEBI:48597"/>
        <dbReference type="ChEBI" id="CHEBI:57925"/>
        <dbReference type="ChEBI" id="CHEBI:146199"/>
        <dbReference type="EC" id="1.20.4.1"/>
    </reaction>
</comment>
<dbReference type="InterPro" id="IPR036249">
    <property type="entry name" value="Thioredoxin-like_sf"/>
</dbReference>
<gene>
    <name evidence="5" type="ORF">PS2015_1992</name>
</gene>
<dbReference type="InterPro" id="IPR006660">
    <property type="entry name" value="Arsenate_reductase-like"/>
</dbReference>
<comment type="similarity">
    <text evidence="1 3 4">Belongs to the ArsC family.</text>
</comment>
<accession>A0A0S2KEH1</accession>
<dbReference type="Gene3D" id="3.40.30.10">
    <property type="entry name" value="Glutaredoxin"/>
    <property type="match status" value="1"/>
</dbReference>
<dbReference type="EMBL" id="CP013189">
    <property type="protein sequence ID" value="ALO46633.1"/>
    <property type="molecule type" value="Genomic_DNA"/>
</dbReference>
<dbReference type="OrthoDB" id="9790554at2"/>
<evidence type="ECO:0000313" key="5">
    <source>
        <dbReference type="EMBL" id="ALO46633.1"/>
    </source>
</evidence>
<proteinExistence type="inferred from homology"/>
<organism evidence="5 6">
    <name type="scientific">Pseudohongiella spirulinae</name>
    <dbReference type="NCBI Taxonomy" id="1249552"/>
    <lineage>
        <taxon>Bacteria</taxon>
        <taxon>Pseudomonadati</taxon>
        <taxon>Pseudomonadota</taxon>
        <taxon>Gammaproteobacteria</taxon>
        <taxon>Pseudomonadales</taxon>
        <taxon>Pseudohongiellaceae</taxon>
        <taxon>Pseudohongiella</taxon>
    </lineage>
</organism>